<dbReference type="AlphaFoldDB" id="A0A9X0QGI5"/>
<dbReference type="Proteomes" id="UP000535182">
    <property type="component" value="Unassembled WGS sequence"/>
</dbReference>
<keyword evidence="2" id="KW-1185">Reference proteome</keyword>
<comment type="caution">
    <text evidence="1">The sequence shown here is derived from an EMBL/GenBank/DDBJ whole genome shotgun (WGS) entry which is preliminary data.</text>
</comment>
<gene>
    <name evidence="1" type="ORF">HDF14_003427</name>
</gene>
<name>A0A9X0QGI5_9BACT</name>
<reference evidence="1 2" key="1">
    <citation type="submission" date="2020-08" db="EMBL/GenBank/DDBJ databases">
        <title>Genomic Encyclopedia of Type Strains, Phase IV (KMG-V): Genome sequencing to study the core and pangenomes of soil and plant-associated prokaryotes.</title>
        <authorList>
            <person name="Whitman W."/>
        </authorList>
    </citation>
    <scope>NUCLEOTIDE SEQUENCE [LARGE SCALE GENOMIC DNA]</scope>
    <source>
        <strain evidence="1 2">X5P2</strain>
    </source>
</reference>
<evidence type="ECO:0000313" key="2">
    <source>
        <dbReference type="Proteomes" id="UP000535182"/>
    </source>
</evidence>
<proteinExistence type="predicted"/>
<organism evidence="1 2">
    <name type="scientific">Tunturiibacter gelidiferens</name>
    <dbReference type="NCBI Taxonomy" id="3069689"/>
    <lineage>
        <taxon>Bacteria</taxon>
        <taxon>Pseudomonadati</taxon>
        <taxon>Acidobacteriota</taxon>
        <taxon>Terriglobia</taxon>
        <taxon>Terriglobales</taxon>
        <taxon>Acidobacteriaceae</taxon>
        <taxon>Tunturiibacter</taxon>
    </lineage>
</organism>
<protein>
    <submittedName>
        <fullName evidence="1">Uncharacterized protein</fullName>
    </submittedName>
</protein>
<evidence type="ECO:0000313" key="1">
    <source>
        <dbReference type="EMBL" id="MBB5329805.1"/>
    </source>
</evidence>
<dbReference type="EMBL" id="JACHEB010000007">
    <property type="protein sequence ID" value="MBB5329805.1"/>
    <property type="molecule type" value="Genomic_DNA"/>
</dbReference>
<dbReference type="RefSeq" id="WP_183978594.1">
    <property type="nucleotide sequence ID" value="NZ_JACHEB010000007.1"/>
</dbReference>
<accession>A0A9X0QGI5</accession>
<sequence>MTTTLTIDQTDEIILAASQPHDGAIEDCEVSATDVTYFFQNGTSAKVCRITGAVTRLPECPVIAPR</sequence>